<dbReference type="AlphaFoldDB" id="A0A645JL86"/>
<evidence type="ECO:0000313" key="2">
    <source>
        <dbReference type="EMBL" id="MPN64351.1"/>
    </source>
</evidence>
<dbReference type="PANTHER" id="PTHR45569:SF1">
    <property type="entry name" value="SENSOR PROTEIN KDPD"/>
    <property type="match status" value="1"/>
</dbReference>
<gene>
    <name evidence="2" type="primary">pleC_3</name>
    <name evidence="2" type="ORF">SDC9_212123</name>
</gene>
<organism evidence="2">
    <name type="scientific">bioreactor metagenome</name>
    <dbReference type="NCBI Taxonomy" id="1076179"/>
    <lineage>
        <taxon>unclassified sequences</taxon>
        <taxon>metagenomes</taxon>
        <taxon>ecological metagenomes</taxon>
    </lineage>
</organism>
<comment type="caution">
    <text evidence="2">The sequence shown here is derived from an EMBL/GenBank/DDBJ whole genome shotgun (WGS) entry which is preliminary data.</text>
</comment>
<proteinExistence type="predicted"/>
<evidence type="ECO:0000259" key="1">
    <source>
        <dbReference type="PROSITE" id="PS50109"/>
    </source>
</evidence>
<sequence>MGEAVNRIKQRFPQREVVVHVPNEFLEIPMDGTLIVQVLINLLENAIKYSPDDSDIEVRLEKYGDWARFEVLDRGKGISKEDFPYLLTTYKPVETKSPDSSRGIGIGLSICKTIIKAHNGKLEAENRKEGGAVFRFTLPLKGSE</sequence>
<dbReference type="InterPro" id="IPR036890">
    <property type="entry name" value="HATPase_C_sf"/>
</dbReference>
<protein>
    <submittedName>
        <fullName evidence="2">Non-motile and phage-resistance protein</fullName>
        <ecNumber evidence="2">2.7.13.3</ecNumber>
    </submittedName>
</protein>
<dbReference type="PANTHER" id="PTHR45569">
    <property type="entry name" value="SENSOR PROTEIN KDPD"/>
    <property type="match status" value="1"/>
</dbReference>
<dbReference type="InterPro" id="IPR052023">
    <property type="entry name" value="Histidine_kinase_KdpD"/>
</dbReference>
<dbReference type="PROSITE" id="PS50109">
    <property type="entry name" value="HIS_KIN"/>
    <property type="match status" value="1"/>
</dbReference>
<dbReference type="InterPro" id="IPR004358">
    <property type="entry name" value="Sig_transdc_His_kin-like_C"/>
</dbReference>
<dbReference type="GO" id="GO:0000155">
    <property type="term" value="F:phosphorelay sensor kinase activity"/>
    <property type="evidence" value="ECO:0007669"/>
    <property type="project" value="TreeGrafter"/>
</dbReference>
<feature type="domain" description="Histidine kinase" evidence="1">
    <location>
        <begin position="1"/>
        <end position="142"/>
    </location>
</feature>
<dbReference type="InterPro" id="IPR003594">
    <property type="entry name" value="HATPase_dom"/>
</dbReference>
<reference evidence="2" key="1">
    <citation type="submission" date="2019-08" db="EMBL/GenBank/DDBJ databases">
        <authorList>
            <person name="Kucharzyk K."/>
            <person name="Murdoch R.W."/>
            <person name="Higgins S."/>
            <person name="Loffler F."/>
        </authorList>
    </citation>
    <scope>NUCLEOTIDE SEQUENCE</scope>
</reference>
<dbReference type="InterPro" id="IPR005467">
    <property type="entry name" value="His_kinase_dom"/>
</dbReference>
<dbReference type="EC" id="2.7.13.3" evidence="2"/>
<dbReference type="GO" id="GO:0005886">
    <property type="term" value="C:plasma membrane"/>
    <property type="evidence" value="ECO:0007669"/>
    <property type="project" value="TreeGrafter"/>
</dbReference>
<dbReference type="SUPFAM" id="SSF55874">
    <property type="entry name" value="ATPase domain of HSP90 chaperone/DNA topoisomerase II/histidine kinase"/>
    <property type="match status" value="1"/>
</dbReference>
<dbReference type="CDD" id="cd00075">
    <property type="entry name" value="HATPase"/>
    <property type="match status" value="1"/>
</dbReference>
<name>A0A645JL86_9ZZZZ</name>
<keyword evidence="2" id="KW-0808">Transferase</keyword>
<accession>A0A645JL86</accession>
<dbReference type="Gene3D" id="3.30.565.10">
    <property type="entry name" value="Histidine kinase-like ATPase, C-terminal domain"/>
    <property type="match status" value="1"/>
</dbReference>
<dbReference type="PRINTS" id="PR00344">
    <property type="entry name" value="BCTRLSENSOR"/>
</dbReference>
<dbReference type="Pfam" id="PF02518">
    <property type="entry name" value="HATPase_c"/>
    <property type="match status" value="1"/>
</dbReference>
<dbReference type="EMBL" id="VSSQ01145094">
    <property type="protein sequence ID" value="MPN64351.1"/>
    <property type="molecule type" value="Genomic_DNA"/>
</dbReference>
<dbReference type="SMART" id="SM00387">
    <property type="entry name" value="HATPase_c"/>
    <property type="match status" value="1"/>
</dbReference>